<name>A0A2D2Q529_PARLV</name>
<reference evidence="2 3" key="1">
    <citation type="submission" date="2016-11" db="EMBL/GenBank/DDBJ databases">
        <title>Complete genome sequence of thermophilic cyanobacteria strain Synechococcus sp. PCC6715.</title>
        <authorList>
            <person name="Tang J."/>
            <person name="Daroch M."/>
            <person name="Liang Y."/>
            <person name="Jiang D."/>
            <person name="Shah M."/>
        </authorList>
    </citation>
    <scope>NUCLEOTIDE SEQUENCE [LARGE SCALE GENOMIC DNA]</scope>
    <source>
        <strain evidence="2 3">PCC 6715</strain>
    </source>
</reference>
<proteinExistence type="predicted"/>
<dbReference type="Proteomes" id="UP000231057">
    <property type="component" value="Chromosome"/>
</dbReference>
<keyword evidence="1" id="KW-0472">Membrane</keyword>
<dbReference type="PANTHER" id="PTHR30221:SF1">
    <property type="entry name" value="SMALL-CONDUCTANCE MECHANOSENSITIVE CHANNEL"/>
    <property type="match status" value="1"/>
</dbReference>
<keyword evidence="3" id="KW-1185">Reference proteome</keyword>
<evidence type="ECO:0000256" key="1">
    <source>
        <dbReference type="SAM" id="Phobius"/>
    </source>
</evidence>
<feature type="transmembrane region" description="Helical" evidence="1">
    <location>
        <begin position="416"/>
        <end position="438"/>
    </location>
</feature>
<feature type="transmembrane region" description="Helical" evidence="1">
    <location>
        <begin position="264"/>
        <end position="284"/>
    </location>
</feature>
<dbReference type="NCBIfam" id="NF033912">
    <property type="entry name" value="msc"/>
    <property type="match status" value="1"/>
</dbReference>
<keyword evidence="1" id="KW-0812">Transmembrane</keyword>
<dbReference type="Gene3D" id="1.10.287.1260">
    <property type="match status" value="1"/>
</dbReference>
<feature type="transmembrane region" description="Helical" evidence="1">
    <location>
        <begin position="218"/>
        <end position="243"/>
    </location>
</feature>
<dbReference type="InterPro" id="IPR045275">
    <property type="entry name" value="MscS_archaea/bacteria_type"/>
</dbReference>
<gene>
    <name evidence="2" type="ORF">BRW62_09815</name>
</gene>
<feature type="transmembrane region" description="Helical" evidence="1">
    <location>
        <begin position="178"/>
        <end position="198"/>
    </location>
</feature>
<feature type="transmembrane region" description="Helical" evidence="1">
    <location>
        <begin position="116"/>
        <end position="137"/>
    </location>
</feature>
<protein>
    <submittedName>
        <fullName evidence="2">Uncharacterized protein</fullName>
    </submittedName>
</protein>
<dbReference type="Pfam" id="PF05552">
    <property type="entry name" value="MS_channel_1st_1"/>
    <property type="match status" value="4"/>
</dbReference>
<feature type="transmembrane region" description="Helical" evidence="1">
    <location>
        <begin position="380"/>
        <end position="404"/>
    </location>
</feature>
<dbReference type="AlphaFoldDB" id="A0A2D2Q529"/>
<feature type="transmembrane region" description="Helical" evidence="1">
    <location>
        <begin position="304"/>
        <end position="324"/>
    </location>
</feature>
<dbReference type="InterPro" id="IPR008910">
    <property type="entry name" value="MSC_TM_helix"/>
</dbReference>
<feature type="transmembrane region" description="Helical" evidence="1">
    <location>
        <begin position="20"/>
        <end position="41"/>
    </location>
</feature>
<evidence type="ECO:0000313" key="2">
    <source>
        <dbReference type="EMBL" id="ATS19603.1"/>
    </source>
</evidence>
<evidence type="ECO:0000313" key="3">
    <source>
        <dbReference type="Proteomes" id="UP000231057"/>
    </source>
</evidence>
<feature type="transmembrane region" description="Helical" evidence="1">
    <location>
        <begin position="450"/>
        <end position="469"/>
    </location>
</feature>
<sequence length="524" mass="56110">MRQETSLVDRLIPDDLGLLLSQLIGAIALLILGWLIATLVATGVKQLLNRTGLDNRLTEWVSGEAHERPTIPIEVWISRITFWVIMLLAIIAALNALNLTEVSRPLNKFLEEITGFLPRIGSAIGLSILAWIIATIVKTIVIRLAESLNLDQKLTETTTTAATPPENVFKLSRTLGNVLYWFVFLFFLPTILGVLNLEGPLAPIQNLLDELLSALPKVLKAIIIAGVGWLIARVVKGLVTNLLAAAGADRLVRRLPLQGSQYSISGLLGIVAYVLILIPTAIAALEALEIRAITVPAVNMLNQILAAVPQIFAAIVILIIAFLVGQFVQSLVTNFLTSLGFDNVFQWLGLPIAVAGSAGSEAAPDTPESSATVTYTPSQFVGVVALVGIMLFAAVAATNVLGFVELTQIVTDLMRILGQVIAGLVVFAIGLYFANLAFNVIRHTGGRSGLILAQAARISIIILVAAMSLQQMGIAPNIINLAFGLLMGSIAVAIAIAFGFGGRELAAEKLRHWLEVFQQRDPSN</sequence>
<reference evidence="3" key="2">
    <citation type="journal article" date="2022" name="Front. Microbiol.">
        <title>Comparative Genomic Analysis Revealed Distinct Molecular Components and Organization of CO2-Concentrating Mechanism in Thermophilic Cyanobacteria.</title>
        <authorList>
            <person name="Tang J."/>
            <person name="Zhou H."/>
            <person name="Yao D."/>
            <person name="Riaz S."/>
            <person name="You D."/>
            <person name="Klepacz-Smolka A."/>
            <person name="Daroch M."/>
        </authorList>
    </citation>
    <scope>NUCLEOTIDE SEQUENCE [LARGE SCALE GENOMIC DNA]</scope>
    <source>
        <strain evidence="3">PCC 6715</strain>
    </source>
</reference>
<dbReference type="PANTHER" id="PTHR30221">
    <property type="entry name" value="SMALL-CONDUCTANCE MECHANOSENSITIVE CHANNEL"/>
    <property type="match status" value="1"/>
</dbReference>
<accession>A0A2D2Q529</accession>
<dbReference type="EMBL" id="CP018092">
    <property type="protein sequence ID" value="ATS19603.1"/>
    <property type="molecule type" value="Genomic_DNA"/>
</dbReference>
<dbReference type="GO" id="GO:0008381">
    <property type="term" value="F:mechanosensitive monoatomic ion channel activity"/>
    <property type="evidence" value="ECO:0007669"/>
    <property type="project" value="InterPro"/>
</dbReference>
<keyword evidence="1" id="KW-1133">Transmembrane helix</keyword>
<organism evidence="2 3">
    <name type="scientific">Parathermosynechococcus lividus PCC 6715</name>
    <dbReference type="NCBI Taxonomy" id="1917166"/>
    <lineage>
        <taxon>Bacteria</taxon>
        <taxon>Bacillati</taxon>
        <taxon>Cyanobacteriota</taxon>
        <taxon>Cyanophyceae</taxon>
        <taxon>Acaryochloridales</taxon>
        <taxon>Thermosynechococcaceae</taxon>
        <taxon>Parathermosynechococcus</taxon>
    </lineage>
</organism>
<dbReference type="RefSeq" id="WP_198406004.1">
    <property type="nucleotide sequence ID" value="NZ_CP018092.1"/>
</dbReference>
<feature type="transmembrane region" description="Helical" evidence="1">
    <location>
        <begin position="481"/>
        <end position="501"/>
    </location>
</feature>
<dbReference type="KEGG" id="slw:BRW62_09815"/>
<feature type="transmembrane region" description="Helical" evidence="1">
    <location>
        <begin position="76"/>
        <end position="96"/>
    </location>
</feature>